<evidence type="ECO:0000256" key="11">
    <source>
        <dbReference type="ARBA" id="ARBA00038408"/>
    </source>
</evidence>
<feature type="transmembrane region" description="Helical" evidence="15">
    <location>
        <begin position="12"/>
        <end position="30"/>
    </location>
</feature>
<dbReference type="InterPro" id="IPR000297">
    <property type="entry name" value="PPIase_PpiC"/>
</dbReference>
<dbReference type="SUPFAM" id="SSF109998">
    <property type="entry name" value="Triger factor/SurA peptide-binding domain-like"/>
    <property type="match status" value="1"/>
</dbReference>
<keyword evidence="7 15" id="KW-0472">Membrane</keyword>
<evidence type="ECO:0000256" key="15">
    <source>
        <dbReference type="SAM" id="Phobius"/>
    </source>
</evidence>
<evidence type="ECO:0000256" key="12">
    <source>
        <dbReference type="ARBA" id="ARBA00040743"/>
    </source>
</evidence>
<dbReference type="InterPro" id="IPR046357">
    <property type="entry name" value="PPIase_dom_sf"/>
</dbReference>
<comment type="similarity">
    <text evidence="11">Belongs to the PpiD chaperone family.</text>
</comment>
<evidence type="ECO:0000256" key="10">
    <source>
        <dbReference type="ARBA" id="ARBA00031484"/>
    </source>
</evidence>
<evidence type="ECO:0000313" key="18">
    <source>
        <dbReference type="Proteomes" id="UP001214043"/>
    </source>
</evidence>
<accession>A0AAE9ZAX7</accession>
<keyword evidence="14" id="KW-0697">Rotamase</keyword>
<evidence type="ECO:0000313" key="17">
    <source>
        <dbReference type="EMBL" id="WDI31089.1"/>
    </source>
</evidence>
<dbReference type="InterPro" id="IPR027304">
    <property type="entry name" value="Trigger_fact/SurA_dom_sf"/>
</dbReference>
<dbReference type="PROSITE" id="PS50198">
    <property type="entry name" value="PPIC_PPIASE_2"/>
    <property type="match status" value="1"/>
</dbReference>
<evidence type="ECO:0000256" key="14">
    <source>
        <dbReference type="PROSITE-ProRule" id="PRU00278"/>
    </source>
</evidence>
<evidence type="ECO:0000256" key="6">
    <source>
        <dbReference type="ARBA" id="ARBA00022989"/>
    </source>
</evidence>
<evidence type="ECO:0000256" key="7">
    <source>
        <dbReference type="ARBA" id="ARBA00023136"/>
    </source>
</evidence>
<keyword evidence="3" id="KW-1003">Cell membrane</keyword>
<name>A0AAE9ZAX7_9PROT</name>
<feature type="domain" description="PpiC" evidence="16">
    <location>
        <begin position="227"/>
        <end position="357"/>
    </location>
</feature>
<evidence type="ECO:0000256" key="5">
    <source>
        <dbReference type="ARBA" id="ARBA00022692"/>
    </source>
</evidence>
<dbReference type="PANTHER" id="PTHR47529:SF1">
    <property type="entry name" value="PERIPLASMIC CHAPERONE PPID"/>
    <property type="match status" value="1"/>
</dbReference>
<evidence type="ECO:0000256" key="2">
    <source>
        <dbReference type="ARBA" id="ARBA00018370"/>
    </source>
</evidence>
<keyword evidence="4" id="KW-0997">Cell inner membrane</keyword>
<protein>
    <recommendedName>
        <fullName evidence="2">Parvulin-like PPIase</fullName>
    </recommendedName>
    <alternativeName>
        <fullName evidence="9">Peptidyl-prolyl cis-trans isomerase plp</fullName>
    </alternativeName>
    <alternativeName>
        <fullName evidence="12">Periplasmic chaperone PpiD</fullName>
    </alternativeName>
    <alternativeName>
        <fullName evidence="13">Periplasmic folding chaperone</fullName>
    </alternativeName>
    <alternativeName>
        <fullName evidence="10">Rotamase plp</fullName>
    </alternativeName>
</protein>
<dbReference type="AlphaFoldDB" id="A0AAE9ZAX7"/>
<keyword evidence="6 15" id="KW-1133">Transmembrane helix</keyword>
<evidence type="ECO:0000256" key="8">
    <source>
        <dbReference type="ARBA" id="ARBA00023186"/>
    </source>
</evidence>
<keyword evidence="14" id="KW-0413">Isomerase</keyword>
<reference evidence="17" key="1">
    <citation type="submission" date="2023-02" db="EMBL/GenBank/DDBJ databases">
        <title>Genome sequence of Hyphococcus flavus.</title>
        <authorList>
            <person name="Rong J.-C."/>
            <person name="Zhao Q."/>
            <person name="Yi M."/>
            <person name="Wu J.-Y."/>
        </authorList>
    </citation>
    <scope>NUCLEOTIDE SEQUENCE</scope>
    <source>
        <strain evidence="17">MCCC 1K03223</strain>
    </source>
</reference>
<evidence type="ECO:0000259" key="16">
    <source>
        <dbReference type="PROSITE" id="PS50198"/>
    </source>
</evidence>
<dbReference type="RefSeq" id="WP_274492911.1">
    <property type="nucleotide sequence ID" value="NZ_CP118166.1"/>
</dbReference>
<dbReference type="Proteomes" id="UP001214043">
    <property type="component" value="Chromosome"/>
</dbReference>
<dbReference type="GO" id="GO:0005886">
    <property type="term" value="C:plasma membrane"/>
    <property type="evidence" value="ECO:0007669"/>
    <property type="project" value="UniProtKB-SubCell"/>
</dbReference>
<dbReference type="KEGG" id="hfl:PUV54_14125"/>
<keyword evidence="18" id="KW-1185">Reference proteome</keyword>
<evidence type="ECO:0000256" key="9">
    <source>
        <dbReference type="ARBA" id="ARBA00030642"/>
    </source>
</evidence>
<dbReference type="Pfam" id="PF13145">
    <property type="entry name" value="Rotamase_2"/>
    <property type="match status" value="1"/>
</dbReference>
<dbReference type="Gene3D" id="3.10.50.40">
    <property type="match status" value="1"/>
</dbReference>
<sequence length="632" mass="70244">MLSQVRNTLKGPIAWLVVILLILAFALWGVPSASQIFASNSTLKVGDKNFSQQYIQTEFNKVFQRQSRESGGSLSREDAIANGMPNQVIDTIATRSVLTQFADKMNLAMPREAVRDYLQQNEIFQNPATGQFDRATLEGILYGNSITVEEFERQIKADLQRAQLIEAIAAGAPAADPFVDAILLRETERRRIAYLTVTDEMAGVAAEPGPDDLQAFYEQNESTFTAPEYRTFDMLLLRSADFREDLEAPEEELQRLYDAGKERLYDKPERRTIYQVTYETEAEALAAVASLRSGTPFENIASEKGMSLEAATFPEAQRSDILDPSVAEAAFADGLEEGSITDPIQSLFGWTVIQIAGLIPAETTTFEEVRDQLEEDYLAQDVRRRMLDAIDEIEEVRDTGAALADAAEAAGFSVETVGPIDRVSFSPGGAIIDKVPGDVLREAFALQEGDQSEALRLSSDDGYYIVGLKEITPPALKPFDYVRDEVEERWRNQERRDRISQTVTSIRTSVEAGESLEDVADTFNRAPIVTVIDRRFQNDVISASFNDSIFFADLNDVISGQVGNSGTQVVAEIREIGYAPSTIPPEQVDQFKQMIGYQLDQELVEAFVLSLREDYGVKLNQSQIDALFNDSL</sequence>
<gene>
    <name evidence="17" type="ORF">PUV54_14125</name>
</gene>
<keyword evidence="8" id="KW-0143">Chaperone</keyword>
<dbReference type="SUPFAM" id="SSF54534">
    <property type="entry name" value="FKBP-like"/>
    <property type="match status" value="1"/>
</dbReference>
<dbReference type="EMBL" id="CP118166">
    <property type="protein sequence ID" value="WDI31089.1"/>
    <property type="molecule type" value="Genomic_DNA"/>
</dbReference>
<organism evidence="17 18">
    <name type="scientific">Hyphococcus flavus</name>
    <dbReference type="NCBI Taxonomy" id="1866326"/>
    <lineage>
        <taxon>Bacteria</taxon>
        <taxon>Pseudomonadati</taxon>
        <taxon>Pseudomonadota</taxon>
        <taxon>Alphaproteobacteria</taxon>
        <taxon>Parvularculales</taxon>
        <taxon>Parvularculaceae</taxon>
        <taxon>Hyphococcus</taxon>
    </lineage>
</organism>
<evidence type="ECO:0000256" key="4">
    <source>
        <dbReference type="ARBA" id="ARBA00022519"/>
    </source>
</evidence>
<dbReference type="Pfam" id="PF13624">
    <property type="entry name" value="SurA_N_3"/>
    <property type="match status" value="1"/>
</dbReference>
<evidence type="ECO:0000256" key="13">
    <source>
        <dbReference type="ARBA" id="ARBA00042775"/>
    </source>
</evidence>
<dbReference type="GO" id="GO:0003755">
    <property type="term" value="F:peptidyl-prolyl cis-trans isomerase activity"/>
    <property type="evidence" value="ECO:0007669"/>
    <property type="project" value="UniProtKB-KW"/>
</dbReference>
<dbReference type="InterPro" id="IPR052029">
    <property type="entry name" value="PpiD_chaperone"/>
</dbReference>
<proteinExistence type="inferred from homology"/>
<keyword evidence="5 15" id="KW-0812">Transmembrane</keyword>
<evidence type="ECO:0000256" key="3">
    <source>
        <dbReference type="ARBA" id="ARBA00022475"/>
    </source>
</evidence>
<comment type="subcellular location">
    <subcellularLocation>
        <location evidence="1">Cell inner membrane</location>
        <topology evidence="1">Single-pass type II membrane protein</topology>
        <orientation evidence="1">Periplasmic side</orientation>
    </subcellularLocation>
</comment>
<dbReference type="PANTHER" id="PTHR47529">
    <property type="entry name" value="PEPTIDYL-PROLYL CIS-TRANS ISOMERASE D"/>
    <property type="match status" value="1"/>
</dbReference>
<evidence type="ECO:0000256" key="1">
    <source>
        <dbReference type="ARBA" id="ARBA00004382"/>
    </source>
</evidence>